<comment type="caution">
    <text evidence="1">The sequence shown here is derived from an EMBL/GenBank/DDBJ whole genome shotgun (WGS) entry which is preliminary data.</text>
</comment>
<accession>A0ABT1TDW4</accession>
<evidence type="ECO:0000313" key="1">
    <source>
        <dbReference type="EMBL" id="MCQ8103642.1"/>
    </source>
</evidence>
<evidence type="ECO:0000313" key="2">
    <source>
        <dbReference type="Proteomes" id="UP001524499"/>
    </source>
</evidence>
<sequence>MTSDKLKKNRKKVALDMETYEKLKTFTRFNGVKLRCTVAALVDLMLQDEALGKQAVELSMQKQAAESDD</sequence>
<protein>
    <submittedName>
        <fullName evidence="1">Uncharacterized protein</fullName>
    </submittedName>
</protein>
<reference evidence="1 2" key="1">
    <citation type="submission" date="2022-07" db="EMBL/GenBank/DDBJ databases">
        <title>Methylomonas rivi sp. nov., Methylomonas rosea sp. nov., Methylomonas aureus sp. nov. and Methylomonas subterranea sp. nov., four novel methanotrophs isolated from a freshwater creek and the deep terrestrial subsurface.</title>
        <authorList>
            <person name="Abin C."/>
            <person name="Sankaranarayanan K."/>
            <person name="Garner C."/>
            <person name="Sindelar R."/>
            <person name="Kotary K."/>
            <person name="Garner R."/>
            <person name="Barclay S."/>
            <person name="Lawson P."/>
            <person name="Krumholz L."/>
        </authorList>
    </citation>
    <scope>NUCLEOTIDE SEQUENCE [LARGE SCALE GENOMIC DNA]</scope>
    <source>
        <strain evidence="1 2">SURF-2</strain>
    </source>
</reference>
<dbReference type="EMBL" id="JANIBJ010000008">
    <property type="protein sequence ID" value="MCQ8103642.1"/>
    <property type="molecule type" value="Genomic_DNA"/>
</dbReference>
<gene>
    <name evidence="1" type="ORF">NP590_05965</name>
</gene>
<keyword evidence="2" id="KW-1185">Reference proteome</keyword>
<name>A0ABT1TDW4_9GAMM</name>
<dbReference type="RefSeq" id="WP_256601350.1">
    <property type="nucleotide sequence ID" value="NZ_JANIBJ010000008.1"/>
</dbReference>
<dbReference type="Proteomes" id="UP001524499">
    <property type="component" value="Unassembled WGS sequence"/>
</dbReference>
<organism evidence="1 2">
    <name type="scientific">Methylomonas subterranea</name>
    <dbReference type="NCBI Taxonomy" id="2952225"/>
    <lineage>
        <taxon>Bacteria</taxon>
        <taxon>Pseudomonadati</taxon>
        <taxon>Pseudomonadota</taxon>
        <taxon>Gammaproteobacteria</taxon>
        <taxon>Methylococcales</taxon>
        <taxon>Methylococcaceae</taxon>
        <taxon>Methylomonas</taxon>
    </lineage>
</organism>
<proteinExistence type="predicted"/>